<dbReference type="InterPro" id="IPR009057">
    <property type="entry name" value="Homeodomain-like_sf"/>
</dbReference>
<dbReference type="GO" id="GO:0003700">
    <property type="term" value="F:DNA-binding transcription factor activity"/>
    <property type="evidence" value="ECO:0007669"/>
    <property type="project" value="InterPro"/>
</dbReference>
<gene>
    <name evidence="5" type="ORF">HZS81_07335</name>
</gene>
<evidence type="ECO:0000256" key="2">
    <source>
        <dbReference type="ARBA" id="ARBA00023125"/>
    </source>
</evidence>
<keyword evidence="3" id="KW-0804">Transcription</keyword>
<organism evidence="5 6">
    <name type="scientific">Vreelandella salicampi</name>
    <dbReference type="NCBI Taxonomy" id="1449798"/>
    <lineage>
        <taxon>Bacteria</taxon>
        <taxon>Pseudomonadati</taxon>
        <taxon>Pseudomonadota</taxon>
        <taxon>Gammaproteobacteria</taxon>
        <taxon>Oceanospirillales</taxon>
        <taxon>Halomonadaceae</taxon>
        <taxon>Vreelandella</taxon>
    </lineage>
</organism>
<comment type="caution">
    <text evidence="5">The sequence shown here is derived from an EMBL/GenBank/DDBJ whole genome shotgun (WGS) entry which is preliminary data.</text>
</comment>
<dbReference type="InterPro" id="IPR018060">
    <property type="entry name" value="HTH_AraC"/>
</dbReference>
<keyword evidence="2" id="KW-0238">DNA-binding</keyword>
<evidence type="ECO:0000256" key="3">
    <source>
        <dbReference type="ARBA" id="ARBA00023163"/>
    </source>
</evidence>
<name>A0A7Z0LKH8_9GAMM</name>
<keyword evidence="1" id="KW-0805">Transcription regulation</keyword>
<evidence type="ECO:0000256" key="1">
    <source>
        <dbReference type="ARBA" id="ARBA00023015"/>
    </source>
</evidence>
<dbReference type="RefSeq" id="WP_179929911.1">
    <property type="nucleotide sequence ID" value="NZ_JACCDF010000005.1"/>
</dbReference>
<dbReference type="PROSITE" id="PS01124">
    <property type="entry name" value="HTH_ARAC_FAMILY_2"/>
    <property type="match status" value="1"/>
</dbReference>
<evidence type="ECO:0000259" key="4">
    <source>
        <dbReference type="PROSITE" id="PS01124"/>
    </source>
</evidence>
<dbReference type="InterPro" id="IPR020449">
    <property type="entry name" value="Tscrpt_reg_AraC-type_HTH"/>
</dbReference>
<reference evidence="5 6" key="1">
    <citation type="journal article" date="2015" name="Int. J. Syst. Evol. Microbiol.">
        <title>Halomonas salicampi sp. nov., a halotolerant and alkalitolerant bacterium isolated from a saltern soil.</title>
        <authorList>
            <person name="Lee J.C."/>
            <person name="Kim Y.S."/>
            <person name="Yun B.S."/>
            <person name="Whang K.S."/>
        </authorList>
    </citation>
    <scope>NUCLEOTIDE SEQUENCE [LARGE SCALE GENOMIC DNA]</scope>
    <source>
        <strain evidence="5 6">BH103</strain>
    </source>
</reference>
<dbReference type="AlphaFoldDB" id="A0A7Z0LKH8"/>
<dbReference type="PANTHER" id="PTHR46796">
    <property type="entry name" value="HTH-TYPE TRANSCRIPTIONAL ACTIVATOR RHAS-RELATED"/>
    <property type="match status" value="1"/>
</dbReference>
<dbReference type="InterPro" id="IPR050204">
    <property type="entry name" value="AraC_XylS_family_regulators"/>
</dbReference>
<accession>A0A7Z0LKH8</accession>
<dbReference type="Gene3D" id="1.10.10.60">
    <property type="entry name" value="Homeodomain-like"/>
    <property type="match status" value="1"/>
</dbReference>
<dbReference type="GO" id="GO:0043565">
    <property type="term" value="F:sequence-specific DNA binding"/>
    <property type="evidence" value="ECO:0007669"/>
    <property type="project" value="InterPro"/>
</dbReference>
<feature type="domain" description="HTH araC/xylS-type" evidence="4">
    <location>
        <begin position="216"/>
        <end position="316"/>
    </location>
</feature>
<dbReference type="PANTHER" id="PTHR46796:SF6">
    <property type="entry name" value="ARAC SUBFAMILY"/>
    <property type="match status" value="1"/>
</dbReference>
<evidence type="ECO:0000313" key="6">
    <source>
        <dbReference type="Proteomes" id="UP000586119"/>
    </source>
</evidence>
<evidence type="ECO:0000313" key="5">
    <source>
        <dbReference type="EMBL" id="NYS60572.1"/>
    </source>
</evidence>
<dbReference type="EMBL" id="JACCDF010000005">
    <property type="protein sequence ID" value="NYS60572.1"/>
    <property type="molecule type" value="Genomic_DNA"/>
</dbReference>
<proteinExistence type="predicted"/>
<dbReference type="PRINTS" id="PR00032">
    <property type="entry name" value="HTHARAC"/>
</dbReference>
<sequence length="330" mass="36330">MAFFSFSTNDFAPSDRLEAAQEIYSTMAQVRLHSAKKQTPHVETRIRLLPGVSIANVTASSLSASRKSPQVADGNDDITFLIHPGGQGGWLSHLQAHDSLACTPGRARIVLNHQSGSVDFHGEQVNFVSIAFDRVQLAPLIRNLDHLPNQLLPPGEPLQHLTRIALELTQSHNTVEAAFTEQLKGQLFDLACLALGATPDAAVRSQRGGLREARLKAIKADIKYNARTSLCLEDLAIRHGVSPSYIRALFNSEGTSFTDYLLEQRLQLAFDALTNCHAPPRPISDIAFSTGFNHLSWFYRAFKNRFGVPPGEARDITLVPDDNDHLPPKK</sequence>
<protein>
    <submittedName>
        <fullName evidence="5">Helix-turn-helix transcriptional regulator</fullName>
    </submittedName>
</protein>
<keyword evidence="6" id="KW-1185">Reference proteome</keyword>
<dbReference type="SMART" id="SM00342">
    <property type="entry name" value="HTH_ARAC"/>
    <property type="match status" value="1"/>
</dbReference>
<dbReference type="SUPFAM" id="SSF46689">
    <property type="entry name" value="Homeodomain-like"/>
    <property type="match status" value="1"/>
</dbReference>
<dbReference type="Pfam" id="PF12833">
    <property type="entry name" value="HTH_18"/>
    <property type="match status" value="1"/>
</dbReference>
<dbReference type="Proteomes" id="UP000586119">
    <property type="component" value="Unassembled WGS sequence"/>
</dbReference>